<comment type="caution">
    <text evidence="3">The sequence shown here is derived from an EMBL/GenBank/DDBJ whole genome shotgun (WGS) entry which is preliminary data.</text>
</comment>
<evidence type="ECO:0000259" key="2">
    <source>
        <dbReference type="Pfam" id="PF13391"/>
    </source>
</evidence>
<organism evidence="3 4">
    <name type="scientific">Diplogelasinospora grovesii</name>
    <dbReference type="NCBI Taxonomy" id="303347"/>
    <lineage>
        <taxon>Eukaryota</taxon>
        <taxon>Fungi</taxon>
        <taxon>Dikarya</taxon>
        <taxon>Ascomycota</taxon>
        <taxon>Pezizomycotina</taxon>
        <taxon>Sordariomycetes</taxon>
        <taxon>Sordariomycetidae</taxon>
        <taxon>Sordariales</taxon>
        <taxon>Diplogelasinosporaceae</taxon>
        <taxon>Diplogelasinospora</taxon>
    </lineage>
</organism>
<name>A0AAN6S5N9_9PEZI</name>
<proteinExistence type="predicted"/>
<evidence type="ECO:0000313" key="3">
    <source>
        <dbReference type="EMBL" id="KAK3941404.1"/>
    </source>
</evidence>
<gene>
    <name evidence="3" type="ORF">QBC46DRAFT_353249</name>
</gene>
<dbReference type="EMBL" id="MU853783">
    <property type="protein sequence ID" value="KAK3941404.1"/>
    <property type="molecule type" value="Genomic_DNA"/>
</dbReference>
<feature type="region of interest" description="Disordered" evidence="1">
    <location>
        <begin position="106"/>
        <end position="128"/>
    </location>
</feature>
<keyword evidence="4" id="KW-1185">Reference proteome</keyword>
<dbReference type="Proteomes" id="UP001303473">
    <property type="component" value="Unassembled WGS sequence"/>
</dbReference>
<evidence type="ECO:0000256" key="1">
    <source>
        <dbReference type="SAM" id="MobiDB-lite"/>
    </source>
</evidence>
<sequence length="355" mass="39966">MDTVASDISPAEEPVTDYITEIDVRCELFTKFRAIAQQFEPNSWRDHANATMLAMFMVAPVHQLQIFVGSCETTFQQGYSMLLAINTAGPLAIRAFVPKGRPNASRFDTPLLAPPSQTLGTSAEEKRDRDAEVAQLVKARDGHRCVFSGLTDPCSAHIFPHATSQTRDFQNLNPLLLHLWGEEQGKVWAQQYQLLTETEATQNGISMNHQIHHWFDNAKFALKPLKPLGQDNNSIVVQWHWLKPTIFKPKDRTCRYDSTATILERAGLTDKNWGTCLAHRESGIPIRNGQIFTIRAENPEDLPSWDLLELSWNLLRVAAICGAADVPDDYYDESDDDDEEWPEHAVIAAITARQA</sequence>
<reference evidence="4" key="1">
    <citation type="journal article" date="2023" name="Mol. Phylogenet. Evol.">
        <title>Genome-scale phylogeny and comparative genomics of the fungal order Sordariales.</title>
        <authorList>
            <person name="Hensen N."/>
            <person name="Bonometti L."/>
            <person name="Westerberg I."/>
            <person name="Brannstrom I.O."/>
            <person name="Guillou S."/>
            <person name="Cros-Aarteil S."/>
            <person name="Calhoun S."/>
            <person name="Haridas S."/>
            <person name="Kuo A."/>
            <person name="Mondo S."/>
            <person name="Pangilinan J."/>
            <person name="Riley R."/>
            <person name="LaButti K."/>
            <person name="Andreopoulos B."/>
            <person name="Lipzen A."/>
            <person name="Chen C."/>
            <person name="Yan M."/>
            <person name="Daum C."/>
            <person name="Ng V."/>
            <person name="Clum A."/>
            <person name="Steindorff A."/>
            <person name="Ohm R.A."/>
            <person name="Martin F."/>
            <person name="Silar P."/>
            <person name="Natvig D.O."/>
            <person name="Lalanne C."/>
            <person name="Gautier V."/>
            <person name="Ament-Velasquez S.L."/>
            <person name="Kruys A."/>
            <person name="Hutchinson M.I."/>
            <person name="Powell A.J."/>
            <person name="Barry K."/>
            <person name="Miller A.N."/>
            <person name="Grigoriev I.V."/>
            <person name="Debuchy R."/>
            <person name="Gladieux P."/>
            <person name="Hiltunen Thoren M."/>
            <person name="Johannesson H."/>
        </authorList>
    </citation>
    <scope>NUCLEOTIDE SEQUENCE [LARGE SCALE GENOMIC DNA]</scope>
    <source>
        <strain evidence="4">CBS 340.73</strain>
    </source>
</reference>
<evidence type="ECO:0000313" key="4">
    <source>
        <dbReference type="Proteomes" id="UP001303473"/>
    </source>
</evidence>
<feature type="domain" description="HNH nuclease" evidence="2">
    <location>
        <begin position="145"/>
        <end position="222"/>
    </location>
</feature>
<protein>
    <recommendedName>
        <fullName evidence="2">HNH nuclease domain-containing protein</fullName>
    </recommendedName>
</protein>
<dbReference type="AlphaFoldDB" id="A0AAN6S5N9"/>
<accession>A0AAN6S5N9</accession>
<dbReference type="Pfam" id="PF13391">
    <property type="entry name" value="HNH_2"/>
    <property type="match status" value="1"/>
</dbReference>
<dbReference type="InterPro" id="IPR003615">
    <property type="entry name" value="HNH_nuc"/>
</dbReference>